<dbReference type="GO" id="GO:0004674">
    <property type="term" value="F:protein serine/threonine kinase activity"/>
    <property type="evidence" value="ECO:0007669"/>
    <property type="project" value="UniProtKB-KW"/>
</dbReference>
<dbReference type="OrthoDB" id="9801841at2"/>
<dbReference type="InterPro" id="IPR053235">
    <property type="entry name" value="Ser_Thr_kinase"/>
</dbReference>
<dbReference type="InterPro" id="IPR008266">
    <property type="entry name" value="Tyr_kinase_AS"/>
</dbReference>
<dbReference type="eggNOG" id="COG0515">
    <property type="taxonomic scope" value="Bacteria"/>
</dbReference>
<dbReference type="PROSITE" id="PS00109">
    <property type="entry name" value="PROTEIN_KINASE_TYR"/>
    <property type="match status" value="1"/>
</dbReference>
<dbReference type="InterPro" id="IPR020635">
    <property type="entry name" value="Tyr_kinase_cat_dom"/>
</dbReference>
<keyword evidence="3" id="KW-1185">Reference proteome</keyword>
<keyword evidence="2" id="KW-0418">Kinase</keyword>
<dbReference type="GO" id="GO:0005737">
    <property type="term" value="C:cytoplasm"/>
    <property type="evidence" value="ECO:0007669"/>
    <property type="project" value="TreeGrafter"/>
</dbReference>
<evidence type="ECO:0000313" key="3">
    <source>
        <dbReference type="Proteomes" id="UP000024942"/>
    </source>
</evidence>
<keyword evidence="2" id="KW-0723">Serine/threonine-protein kinase</keyword>
<dbReference type="PROSITE" id="PS50011">
    <property type="entry name" value="PROTEIN_KINASE_DOM"/>
    <property type="match status" value="1"/>
</dbReference>
<dbReference type="SMART" id="SM00219">
    <property type="entry name" value="TyrKc"/>
    <property type="match status" value="1"/>
</dbReference>
<dbReference type="GO" id="GO:0004713">
    <property type="term" value="F:protein tyrosine kinase activity"/>
    <property type="evidence" value="ECO:0007669"/>
    <property type="project" value="InterPro"/>
</dbReference>
<dbReference type="STRING" id="1280953.HOC_08839"/>
<evidence type="ECO:0000259" key="1">
    <source>
        <dbReference type="PROSITE" id="PS50011"/>
    </source>
</evidence>
<gene>
    <name evidence="2" type="ORF">HOC_08839</name>
</gene>
<evidence type="ECO:0000313" key="2">
    <source>
        <dbReference type="EMBL" id="KDA02790.1"/>
    </source>
</evidence>
<protein>
    <submittedName>
        <fullName evidence="2">Serine/threonine protein kinase</fullName>
    </submittedName>
</protein>
<reference evidence="2 3" key="1">
    <citation type="journal article" date="2014" name="Antonie Van Leeuwenhoek">
        <title>Hyphomonas beringensis sp. nov. and Hyphomonas chukchiensis sp. nov., isolated from surface seawater of the Bering Sea and Chukchi Sea.</title>
        <authorList>
            <person name="Li C."/>
            <person name="Lai Q."/>
            <person name="Li G."/>
            <person name="Dong C."/>
            <person name="Wang J."/>
            <person name="Liao Y."/>
            <person name="Shao Z."/>
        </authorList>
    </citation>
    <scope>NUCLEOTIDE SEQUENCE [LARGE SCALE GENOMIC DNA]</scope>
    <source>
        <strain evidence="2 3">SCH89</strain>
    </source>
</reference>
<dbReference type="RefSeq" id="WP_051624670.1">
    <property type="nucleotide sequence ID" value="NZ_ARYL01000011.1"/>
</dbReference>
<proteinExistence type="predicted"/>
<sequence>MKSQQFKREIEFDRPKKYQTVRVLGRGACGETVLVHDDDMNVDLVVKKYCPVVTQESNPELFKNLMDRFRDEARILFQLNHPNIVRVFNFFDYQKQKTSYIVMEFVSGTDIETYIEQNPLSFDVIFEKVISGFEHLEIKGILHRDIRPTNLMVTDSGEPKIIDFGFGKAIDLDAEDEGKSISLNWWCEVPPEFANSIYDFQTEVYFVGKLFERILSDASLTGTKYAKMIAKMCAPSRGTRFESFGQIFTALNQELFETIEFSPQEIMLYRSFADELFGAFSEIDPNATYSRDASALIEELEALHKTVMLEEFLPDPAAICRVFVKGGFKYYKNLPINVELVDQFLRLLKGLTGNKREVVVANIGSRLDAIKRPGPRVFTQDLDDQIPF</sequence>
<dbReference type="Pfam" id="PF00069">
    <property type="entry name" value="Pkinase"/>
    <property type="match status" value="1"/>
</dbReference>
<dbReference type="PATRIC" id="fig|1280953.3.peg.1787"/>
<dbReference type="GO" id="GO:0005524">
    <property type="term" value="F:ATP binding"/>
    <property type="evidence" value="ECO:0007669"/>
    <property type="project" value="InterPro"/>
</dbReference>
<organism evidence="2 3">
    <name type="scientific">Hyphomonas oceanitis SCH89</name>
    <dbReference type="NCBI Taxonomy" id="1280953"/>
    <lineage>
        <taxon>Bacteria</taxon>
        <taxon>Pseudomonadati</taxon>
        <taxon>Pseudomonadota</taxon>
        <taxon>Alphaproteobacteria</taxon>
        <taxon>Hyphomonadales</taxon>
        <taxon>Hyphomonadaceae</taxon>
        <taxon>Hyphomonas</taxon>
    </lineage>
</organism>
<name>A0A059G882_9PROT</name>
<dbReference type="EMBL" id="ARYL01000011">
    <property type="protein sequence ID" value="KDA02790.1"/>
    <property type="molecule type" value="Genomic_DNA"/>
</dbReference>
<dbReference type="PANTHER" id="PTHR24361">
    <property type="entry name" value="MITOGEN-ACTIVATED KINASE KINASE KINASE"/>
    <property type="match status" value="1"/>
</dbReference>
<keyword evidence="2" id="KW-0808">Transferase</keyword>
<dbReference type="SUPFAM" id="SSF56112">
    <property type="entry name" value="Protein kinase-like (PK-like)"/>
    <property type="match status" value="1"/>
</dbReference>
<dbReference type="InterPro" id="IPR000719">
    <property type="entry name" value="Prot_kinase_dom"/>
</dbReference>
<dbReference type="AlphaFoldDB" id="A0A059G882"/>
<dbReference type="Proteomes" id="UP000024942">
    <property type="component" value="Unassembled WGS sequence"/>
</dbReference>
<feature type="domain" description="Protein kinase" evidence="1">
    <location>
        <begin position="18"/>
        <end position="307"/>
    </location>
</feature>
<dbReference type="Gene3D" id="1.10.510.10">
    <property type="entry name" value="Transferase(Phosphotransferase) domain 1"/>
    <property type="match status" value="1"/>
</dbReference>
<accession>A0A059G882</accession>
<dbReference type="InterPro" id="IPR011009">
    <property type="entry name" value="Kinase-like_dom_sf"/>
</dbReference>
<comment type="caution">
    <text evidence="2">The sequence shown here is derived from an EMBL/GenBank/DDBJ whole genome shotgun (WGS) entry which is preliminary data.</text>
</comment>